<gene>
    <name evidence="8" type="ORF">EF807_06235</name>
</gene>
<dbReference type="GO" id="GO:0051539">
    <property type="term" value="F:4 iron, 4 sulfur cluster binding"/>
    <property type="evidence" value="ECO:0007669"/>
    <property type="project" value="UniProtKB-KW"/>
</dbReference>
<dbReference type="PANTHER" id="PTHR30352:SF5">
    <property type="entry name" value="PYRUVATE FORMATE-LYASE 1-ACTIVATING ENZYME"/>
    <property type="match status" value="1"/>
</dbReference>
<dbReference type="Proteomes" id="UP000320766">
    <property type="component" value="Unassembled WGS sequence"/>
</dbReference>
<dbReference type="InterPro" id="IPR007197">
    <property type="entry name" value="rSAM"/>
</dbReference>
<keyword evidence="4" id="KW-0479">Metal-binding</keyword>
<keyword evidence="3" id="KW-0949">S-adenosyl-L-methionine</keyword>
<name>A0A520KVP3_9EURY</name>
<dbReference type="InterPro" id="IPR012840">
    <property type="entry name" value="NrdG2"/>
</dbReference>
<dbReference type="SFLD" id="SFLDG01094">
    <property type="entry name" value="Uncharacterised_Radical_SAM_Su"/>
    <property type="match status" value="1"/>
</dbReference>
<dbReference type="AlphaFoldDB" id="A0A520KVP3"/>
<keyword evidence="2" id="KW-0004">4Fe-4S</keyword>
<evidence type="ECO:0000313" key="9">
    <source>
        <dbReference type="Proteomes" id="UP000320766"/>
    </source>
</evidence>
<sequence length="238" mass="27327">MMVNLAGIVPLSTVDMRDKSAIVIFFSGCPFRCIYCQNYEYLESKNPVELDFVKEHIDRAAEFVDGAVFTGGEPTMQRDPLKELLEYSHEKGLITEIQTNGCDYPAIKDLLPYLDIISMDVKAPLNAKRYGEICGIDERFAERTVENIKSILSIKERKIEVKTTVYKEFVLGDFLEKIKEDLPKDIDWIIQRGNDERVPPNFNLTPLSDDEVKDIAKILSKDRKNVWIRTRAGDERIS</sequence>
<evidence type="ECO:0000256" key="1">
    <source>
        <dbReference type="ARBA" id="ARBA00001966"/>
    </source>
</evidence>
<comment type="caution">
    <text evidence="8">The sequence shown here is derived from an EMBL/GenBank/DDBJ whole genome shotgun (WGS) entry which is preliminary data.</text>
</comment>
<dbReference type="EMBL" id="RXIL01000113">
    <property type="protein sequence ID" value="RZN68242.1"/>
    <property type="molecule type" value="Genomic_DNA"/>
</dbReference>
<accession>A0A520KVP3</accession>
<evidence type="ECO:0000256" key="3">
    <source>
        <dbReference type="ARBA" id="ARBA00022691"/>
    </source>
</evidence>
<proteinExistence type="predicted"/>
<dbReference type="InterPro" id="IPR034457">
    <property type="entry name" value="Organic_radical-activating"/>
</dbReference>
<dbReference type="GO" id="GO:0003824">
    <property type="term" value="F:catalytic activity"/>
    <property type="evidence" value="ECO:0007669"/>
    <property type="project" value="InterPro"/>
</dbReference>
<dbReference type="Pfam" id="PF04055">
    <property type="entry name" value="Radical_SAM"/>
    <property type="match status" value="1"/>
</dbReference>
<dbReference type="InterPro" id="IPR013785">
    <property type="entry name" value="Aldolase_TIM"/>
</dbReference>
<dbReference type="NCBIfam" id="TIGR02495">
    <property type="entry name" value="NrdG2"/>
    <property type="match status" value="1"/>
</dbReference>
<organism evidence="8 9">
    <name type="scientific">Candidatus Methanolliviera hydrocarbonicum</name>
    <dbReference type="NCBI Taxonomy" id="2491085"/>
    <lineage>
        <taxon>Archaea</taxon>
        <taxon>Methanobacteriati</taxon>
        <taxon>Methanobacteriota</taxon>
        <taxon>Candidatus Methanoliparia</taxon>
        <taxon>Candidatus Methanoliparales</taxon>
        <taxon>Candidatus Methanollivieraceae</taxon>
        <taxon>Candidatus Methanolliviera</taxon>
    </lineage>
</organism>
<keyword evidence="5" id="KW-0408">Iron</keyword>
<evidence type="ECO:0000259" key="7">
    <source>
        <dbReference type="PROSITE" id="PS51918"/>
    </source>
</evidence>
<dbReference type="GO" id="GO:0046872">
    <property type="term" value="F:metal ion binding"/>
    <property type="evidence" value="ECO:0007669"/>
    <property type="project" value="UniProtKB-KW"/>
</dbReference>
<dbReference type="PROSITE" id="PS51918">
    <property type="entry name" value="RADICAL_SAM"/>
    <property type="match status" value="1"/>
</dbReference>
<evidence type="ECO:0000256" key="5">
    <source>
        <dbReference type="ARBA" id="ARBA00023004"/>
    </source>
</evidence>
<evidence type="ECO:0000256" key="6">
    <source>
        <dbReference type="ARBA" id="ARBA00023014"/>
    </source>
</evidence>
<dbReference type="PANTHER" id="PTHR30352">
    <property type="entry name" value="PYRUVATE FORMATE-LYASE-ACTIVATING ENZYME"/>
    <property type="match status" value="1"/>
</dbReference>
<dbReference type="SUPFAM" id="SSF102114">
    <property type="entry name" value="Radical SAM enzymes"/>
    <property type="match status" value="1"/>
</dbReference>
<protein>
    <submittedName>
        <fullName evidence="8">Anaerobic ribonucleoside-triphosphate reductase activating protein</fullName>
    </submittedName>
</protein>
<dbReference type="SFLD" id="SFLDS00029">
    <property type="entry name" value="Radical_SAM"/>
    <property type="match status" value="1"/>
</dbReference>
<keyword evidence="6" id="KW-0411">Iron-sulfur</keyword>
<evidence type="ECO:0000313" key="8">
    <source>
        <dbReference type="EMBL" id="RZN68242.1"/>
    </source>
</evidence>
<dbReference type="Gene3D" id="3.20.20.70">
    <property type="entry name" value="Aldolase class I"/>
    <property type="match status" value="1"/>
</dbReference>
<dbReference type="InterPro" id="IPR058240">
    <property type="entry name" value="rSAM_sf"/>
</dbReference>
<dbReference type="CDD" id="cd01335">
    <property type="entry name" value="Radical_SAM"/>
    <property type="match status" value="1"/>
</dbReference>
<evidence type="ECO:0000256" key="2">
    <source>
        <dbReference type="ARBA" id="ARBA00022485"/>
    </source>
</evidence>
<comment type="cofactor">
    <cofactor evidence="1">
        <name>[4Fe-4S] cluster</name>
        <dbReference type="ChEBI" id="CHEBI:49883"/>
    </cofactor>
</comment>
<feature type="domain" description="Radical SAM core" evidence="7">
    <location>
        <begin position="15"/>
        <end position="234"/>
    </location>
</feature>
<reference evidence="8 9" key="1">
    <citation type="journal article" date="2019" name="Nat. Microbiol.">
        <title>Wide diversity of methane and short-chain alkane metabolisms in uncultured archaea.</title>
        <authorList>
            <person name="Borrel G."/>
            <person name="Adam P.S."/>
            <person name="McKay L.J."/>
            <person name="Chen L.X."/>
            <person name="Sierra-Garcia I.N."/>
            <person name="Sieber C.M."/>
            <person name="Letourneur Q."/>
            <person name="Ghozlane A."/>
            <person name="Andersen G.L."/>
            <person name="Li W.J."/>
            <person name="Hallam S.J."/>
            <person name="Muyzer G."/>
            <person name="de Oliveira V.M."/>
            <person name="Inskeep W.P."/>
            <person name="Banfield J.F."/>
            <person name="Gribaldo S."/>
        </authorList>
    </citation>
    <scope>NUCLEOTIDE SEQUENCE [LARGE SCALE GENOMIC DNA]</scope>
    <source>
        <strain evidence="8">NM1b</strain>
    </source>
</reference>
<evidence type="ECO:0000256" key="4">
    <source>
        <dbReference type="ARBA" id="ARBA00022723"/>
    </source>
</evidence>